<gene>
    <name evidence="1" type="ORF">SaccyDRAFT_4965</name>
</gene>
<organism evidence="1 2">
    <name type="scientific">Saccharomonospora cyanea NA-134</name>
    <dbReference type="NCBI Taxonomy" id="882082"/>
    <lineage>
        <taxon>Bacteria</taxon>
        <taxon>Bacillati</taxon>
        <taxon>Actinomycetota</taxon>
        <taxon>Actinomycetes</taxon>
        <taxon>Pseudonocardiales</taxon>
        <taxon>Pseudonocardiaceae</taxon>
        <taxon>Saccharomonospora</taxon>
    </lineage>
</organism>
<keyword evidence="2" id="KW-1185">Reference proteome</keyword>
<sequence>MNTVSGGVSTEYAGRVTRLPLYLLTQRRAVDLCRVRSSLCPSNSLARDRQSTH</sequence>
<dbReference type="HOGENOM" id="CLU_3065942_0_0_11"/>
<accession>H5XP47</accession>
<evidence type="ECO:0000313" key="2">
    <source>
        <dbReference type="Proteomes" id="UP000002791"/>
    </source>
</evidence>
<dbReference type="Proteomes" id="UP000002791">
    <property type="component" value="Chromosome"/>
</dbReference>
<dbReference type="EMBL" id="CM001440">
    <property type="protein sequence ID" value="EHR63760.1"/>
    <property type="molecule type" value="Genomic_DNA"/>
</dbReference>
<dbReference type="STRING" id="882082.SaccyDRAFT_4965"/>
<dbReference type="AlphaFoldDB" id="H5XP47"/>
<protein>
    <submittedName>
        <fullName evidence="1">Uncharacterized protein</fullName>
    </submittedName>
</protein>
<reference evidence="1 2" key="1">
    <citation type="submission" date="2011-11" db="EMBL/GenBank/DDBJ databases">
        <title>The Noncontiguous Finished sequence of Saccharomonospora cyanea NA-134.</title>
        <authorList>
            <consortium name="US DOE Joint Genome Institute"/>
            <person name="Lucas S."/>
            <person name="Han J."/>
            <person name="Lapidus A."/>
            <person name="Cheng J.-F."/>
            <person name="Goodwin L."/>
            <person name="Pitluck S."/>
            <person name="Peters L."/>
            <person name="Ovchinnikova G."/>
            <person name="Lu M."/>
            <person name="Detter J.C."/>
            <person name="Han C."/>
            <person name="Tapia R."/>
            <person name="Land M."/>
            <person name="Hauser L."/>
            <person name="Kyrpides N."/>
            <person name="Ivanova N."/>
            <person name="Pagani I."/>
            <person name="Brambilla E.-M."/>
            <person name="Klenk H.-P."/>
            <person name="Woyke T."/>
        </authorList>
    </citation>
    <scope>NUCLEOTIDE SEQUENCE [LARGE SCALE GENOMIC DNA]</scope>
    <source>
        <strain evidence="1 2">NA-134</strain>
    </source>
</reference>
<name>H5XP47_9PSEU</name>
<evidence type="ECO:0000313" key="1">
    <source>
        <dbReference type="EMBL" id="EHR63760.1"/>
    </source>
</evidence>
<proteinExistence type="predicted"/>